<reference evidence="3" key="1">
    <citation type="journal article" date="2021" name="Proc. Natl. Acad. Sci. U.S.A.">
        <title>A Catalog of Tens of Thousands of Viruses from Human Metagenomes Reveals Hidden Associations with Chronic Diseases.</title>
        <authorList>
            <person name="Tisza M.J."/>
            <person name="Buck C.B."/>
        </authorList>
    </citation>
    <scope>NUCLEOTIDE SEQUENCE</scope>
    <source>
        <strain evidence="3">Ctulf7</strain>
    </source>
</reference>
<dbReference type="GO" id="GO:0003677">
    <property type="term" value="F:DNA binding"/>
    <property type="evidence" value="ECO:0007669"/>
    <property type="project" value="UniProtKB-KW"/>
</dbReference>
<dbReference type="Pfam" id="PF01381">
    <property type="entry name" value="HTH_3"/>
    <property type="match status" value="1"/>
</dbReference>
<name>A0A8S5M5I2_9CAUD</name>
<dbReference type="Gene3D" id="1.10.260.40">
    <property type="entry name" value="lambda repressor-like DNA-binding domains"/>
    <property type="match status" value="1"/>
</dbReference>
<sequence length="116" mass="13503">MLDKNYNSDVGNRIRKYRKLKHLTMKELGERIGMSEGNVSRYERGELALDVKQLMKIAKALDVPPKKLAGWCDEPTQKEEMVNKWIDKVGELNFNEKELDELISYAQFIVSKRGDK</sequence>
<protein>
    <submittedName>
        <fullName evidence="3">Helix-turn-helix domain protein</fullName>
    </submittedName>
</protein>
<dbReference type="PANTHER" id="PTHR46797">
    <property type="entry name" value="HTH-TYPE TRANSCRIPTIONAL REGULATOR"/>
    <property type="match status" value="1"/>
</dbReference>
<dbReference type="SMART" id="SM00530">
    <property type="entry name" value="HTH_XRE"/>
    <property type="match status" value="1"/>
</dbReference>
<accession>A0A8S5M5I2</accession>
<dbReference type="InterPro" id="IPR010982">
    <property type="entry name" value="Lambda_DNA-bd_dom_sf"/>
</dbReference>
<dbReference type="PROSITE" id="PS50943">
    <property type="entry name" value="HTH_CROC1"/>
    <property type="match status" value="1"/>
</dbReference>
<proteinExistence type="predicted"/>
<keyword evidence="1" id="KW-0238">DNA-binding</keyword>
<dbReference type="InterPro" id="IPR050807">
    <property type="entry name" value="TransReg_Diox_bact_type"/>
</dbReference>
<organism evidence="3">
    <name type="scientific">Siphoviridae sp. ctulf7</name>
    <dbReference type="NCBI Taxonomy" id="2826505"/>
    <lineage>
        <taxon>Viruses</taxon>
        <taxon>Duplodnaviria</taxon>
        <taxon>Heunggongvirae</taxon>
        <taxon>Uroviricota</taxon>
        <taxon>Caudoviricetes</taxon>
    </lineage>
</organism>
<evidence type="ECO:0000256" key="1">
    <source>
        <dbReference type="ARBA" id="ARBA00023125"/>
    </source>
</evidence>
<dbReference type="CDD" id="cd00093">
    <property type="entry name" value="HTH_XRE"/>
    <property type="match status" value="1"/>
</dbReference>
<feature type="domain" description="HTH cro/C1-type" evidence="2">
    <location>
        <begin position="14"/>
        <end position="68"/>
    </location>
</feature>
<evidence type="ECO:0000259" key="2">
    <source>
        <dbReference type="PROSITE" id="PS50943"/>
    </source>
</evidence>
<dbReference type="InterPro" id="IPR001387">
    <property type="entry name" value="Cro/C1-type_HTH"/>
</dbReference>
<dbReference type="SUPFAM" id="SSF47413">
    <property type="entry name" value="lambda repressor-like DNA-binding domains"/>
    <property type="match status" value="1"/>
</dbReference>
<dbReference type="GO" id="GO:0003700">
    <property type="term" value="F:DNA-binding transcription factor activity"/>
    <property type="evidence" value="ECO:0007669"/>
    <property type="project" value="TreeGrafter"/>
</dbReference>
<dbReference type="PANTHER" id="PTHR46797:SF1">
    <property type="entry name" value="METHYLPHOSPHONATE SYNTHASE"/>
    <property type="match status" value="1"/>
</dbReference>
<dbReference type="EMBL" id="BK014825">
    <property type="protein sequence ID" value="DAD77400.1"/>
    <property type="molecule type" value="Genomic_DNA"/>
</dbReference>
<evidence type="ECO:0000313" key="3">
    <source>
        <dbReference type="EMBL" id="DAD77400.1"/>
    </source>
</evidence>